<gene>
    <name evidence="1" type="ORF">KM92DES2_20017</name>
</gene>
<dbReference type="AlphaFoldDB" id="A0A212KI01"/>
<proteinExistence type="predicted"/>
<organism evidence="1">
    <name type="scientific">uncultured Desulfovibrio sp</name>
    <dbReference type="NCBI Taxonomy" id="167968"/>
    <lineage>
        <taxon>Bacteria</taxon>
        <taxon>Pseudomonadati</taxon>
        <taxon>Thermodesulfobacteriota</taxon>
        <taxon>Desulfovibrionia</taxon>
        <taxon>Desulfovibrionales</taxon>
        <taxon>Desulfovibrionaceae</taxon>
        <taxon>Desulfovibrio</taxon>
        <taxon>environmental samples</taxon>
    </lineage>
</organism>
<protein>
    <submittedName>
        <fullName evidence="1">Uncharacterized protein</fullName>
    </submittedName>
</protein>
<evidence type="ECO:0000313" key="1">
    <source>
        <dbReference type="EMBL" id="SBW11287.1"/>
    </source>
</evidence>
<sequence>MRYIHLLCDAASPYQNVISELREDIKSRPGASQPLDGTIGSLEKLKSVWRVLGRGSIYLNLSCIPRRKVEAAYF</sequence>
<reference evidence="1" key="1">
    <citation type="submission" date="2016-04" db="EMBL/GenBank/DDBJ databases">
        <authorList>
            <person name="Evans L.H."/>
            <person name="Alamgir A."/>
            <person name="Owens N."/>
            <person name="Weber N.D."/>
            <person name="Virtaneva K."/>
            <person name="Barbian K."/>
            <person name="Babar A."/>
            <person name="Rosenke K."/>
        </authorList>
    </citation>
    <scope>NUCLEOTIDE SEQUENCE</scope>
    <source>
        <strain evidence="1">92-2</strain>
    </source>
</reference>
<dbReference type="EMBL" id="FLUP01000002">
    <property type="protein sequence ID" value="SBW11287.1"/>
    <property type="molecule type" value="Genomic_DNA"/>
</dbReference>
<name>A0A212KI01_9BACT</name>
<accession>A0A212KI01</accession>